<comment type="caution">
    <text evidence="2">The sequence shown here is derived from an EMBL/GenBank/DDBJ whole genome shotgun (WGS) entry which is preliminary data.</text>
</comment>
<feature type="compositionally biased region" description="Polar residues" evidence="1">
    <location>
        <begin position="182"/>
        <end position="191"/>
    </location>
</feature>
<evidence type="ECO:0008006" key="4">
    <source>
        <dbReference type="Google" id="ProtNLM"/>
    </source>
</evidence>
<evidence type="ECO:0000313" key="3">
    <source>
        <dbReference type="Proteomes" id="UP000242683"/>
    </source>
</evidence>
<evidence type="ECO:0000256" key="1">
    <source>
        <dbReference type="SAM" id="MobiDB-lite"/>
    </source>
</evidence>
<dbReference type="EMBL" id="JOPG01000020">
    <property type="protein sequence ID" value="OUJ05357.1"/>
    <property type="molecule type" value="Genomic_DNA"/>
</dbReference>
<name>A0A1Y3G4Z2_9PROT</name>
<accession>A0A1Y3G4Z2</accession>
<feature type="region of interest" description="Disordered" evidence="1">
    <location>
        <begin position="176"/>
        <end position="196"/>
    </location>
</feature>
<dbReference type="Proteomes" id="UP000242683">
    <property type="component" value="Unassembled WGS sequence"/>
</dbReference>
<dbReference type="OrthoDB" id="7258959at2"/>
<dbReference type="RefSeq" id="WP_086653774.1">
    <property type="nucleotide sequence ID" value="NZ_JOPG01000020.1"/>
</dbReference>
<protein>
    <recommendedName>
        <fullName evidence="4">Phage associated protein</fullName>
    </recommendedName>
</protein>
<gene>
    <name evidence="2" type="ORF">HK23_06175</name>
</gene>
<dbReference type="AlphaFoldDB" id="A0A1Y3G4Z2"/>
<organism evidence="2 3">
    <name type="scientific">Acetobacter malorum</name>
    <dbReference type="NCBI Taxonomy" id="178901"/>
    <lineage>
        <taxon>Bacteria</taxon>
        <taxon>Pseudomonadati</taxon>
        <taxon>Pseudomonadota</taxon>
        <taxon>Alphaproteobacteria</taxon>
        <taxon>Acetobacterales</taxon>
        <taxon>Acetobacteraceae</taxon>
        <taxon>Acetobacter</taxon>
    </lineage>
</organism>
<sequence length="217" mass="22724">MRTISVSAPAQPVALALRDSLKVDLGITDDSQDDRLDGLLLDASSLVLDYIGRPILNGVWRDVIEIRPDEQRLSIMLGIYPVTKIMAFVSHHGGALTPDQIGDLDLMAGSGIVYPPATGPALWSPGRYVVTYQAGYTPPARGGDGLPQEGTLPRGISAAVLLAAKAAWHAADRDPLLRSESEQGTGSSSWAATVAGSGGLPQAAVDRLASYRAGGVR</sequence>
<reference evidence="3" key="1">
    <citation type="submission" date="2014-06" db="EMBL/GenBank/DDBJ databases">
        <authorList>
            <person name="Winans N.J."/>
            <person name="Newell P.D."/>
            <person name="Douglas A.E."/>
        </authorList>
    </citation>
    <scope>NUCLEOTIDE SEQUENCE [LARGE SCALE GENOMIC DNA]</scope>
    <source>
        <strain evidence="3">DsW_057</strain>
    </source>
</reference>
<proteinExistence type="predicted"/>
<evidence type="ECO:0000313" key="2">
    <source>
        <dbReference type="EMBL" id="OUJ05357.1"/>
    </source>
</evidence>